<feature type="chain" id="PRO_5043852889" description="Wall-associated receptor kinase galacturonan-binding domain-containing protein" evidence="3">
    <location>
        <begin position="35"/>
        <end position="333"/>
    </location>
</feature>
<comment type="subcellular location">
    <subcellularLocation>
        <location evidence="1">Membrane</location>
        <topology evidence="1">Single-pass membrane protein</topology>
    </subcellularLocation>
</comment>
<keyword evidence="6" id="KW-1185">Reference proteome</keyword>
<dbReference type="PANTHER" id="PTHR33355">
    <property type="entry name" value="WALL-ASSOCIATED RECEPTOR KINASE CARBOXY-TERMINAL PROTEIN-RELATED"/>
    <property type="match status" value="1"/>
</dbReference>
<dbReference type="EMBL" id="CAWUPB010001184">
    <property type="protein sequence ID" value="CAK7351437.1"/>
    <property type="molecule type" value="Genomic_DNA"/>
</dbReference>
<dbReference type="GO" id="GO:0016020">
    <property type="term" value="C:membrane"/>
    <property type="evidence" value="ECO:0007669"/>
    <property type="project" value="UniProtKB-SubCell"/>
</dbReference>
<evidence type="ECO:0000256" key="1">
    <source>
        <dbReference type="ARBA" id="ARBA00004167"/>
    </source>
</evidence>
<dbReference type="GO" id="GO:0030247">
    <property type="term" value="F:polysaccharide binding"/>
    <property type="evidence" value="ECO:0007669"/>
    <property type="project" value="InterPro"/>
</dbReference>
<evidence type="ECO:0000313" key="5">
    <source>
        <dbReference type="EMBL" id="CAK7351437.1"/>
    </source>
</evidence>
<proteinExistence type="predicted"/>
<evidence type="ECO:0000259" key="4">
    <source>
        <dbReference type="Pfam" id="PF13947"/>
    </source>
</evidence>
<comment type="caution">
    <text evidence="5">The sequence shown here is derived from an EMBL/GenBank/DDBJ whole genome shotgun (WGS) entry which is preliminary data.</text>
</comment>
<evidence type="ECO:0000256" key="3">
    <source>
        <dbReference type="SAM" id="SignalP"/>
    </source>
</evidence>
<accession>A0AAV1SLH1</accession>
<protein>
    <recommendedName>
        <fullName evidence="4">Wall-associated receptor kinase galacturonan-binding domain-containing protein</fullName>
    </recommendedName>
</protein>
<name>A0AAV1SLH1_9ROSI</name>
<gene>
    <name evidence="5" type="ORF">DCAF_LOCUS23853</name>
</gene>
<feature type="signal peptide" evidence="3">
    <location>
        <begin position="1"/>
        <end position="34"/>
    </location>
</feature>
<keyword evidence="2 3" id="KW-0732">Signal</keyword>
<sequence>MAYKPSSCSCFYHSFCFLLIVFILPYFCLTKAQAASHCRTTCGTIPINYPFGIDDGCGSPYYRHVLVCTDSGFLELRTPSGRYQVRSISYSDPHMIVTDPFMWNCQDGHHFRATRPFSLDTSTHLTLSSQNDYLFFNCSEEKVIVEPKPIFCERFPDRCDSTCDSASYLCRHLPGCANALGASSSCCSYFPKATESLRLMLKYCASYTSIYWRTGVNAPDDQVPEYGIRVDFDIPVTTDCLQCQDMKKGGGTCGFDTQSQNFLCLCNQRTNATTYCNDHNNTGHNKAGVIAGTVTGVSAAGAIGIGAGLWYWKKVRPTAPVTCGVQSNENRLF</sequence>
<dbReference type="Proteomes" id="UP001314170">
    <property type="component" value="Unassembled WGS sequence"/>
</dbReference>
<dbReference type="Pfam" id="PF13947">
    <property type="entry name" value="GUB_WAK_bind"/>
    <property type="match status" value="1"/>
</dbReference>
<dbReference type="AlphaFoldDB" id="A0AAV1SLH1"/>
<dbReference type="InterPro" id="IPR025287">
    <property type="entry name" value="WAK_GUB"/>
</dbReference>
<reference evidence="5 6" key="1">
    <citation type="submission" date="2024-01" db="EMBL/GenBank/DDBJ databases">
        <authorList>
            <person name="Waweru B."/>
        </authorList>
    </citation>
    <scope>NUCLEOTIDE SEQUENCE [LARGE SCALE GENOMIC DNA]</scope>
</reference>
<evidence type="ECO:0000256" key="2">
    <source>
        <dbReference type="ARBA" id="ARBA00022729"/>
    </source>
</evidence>
<evidence type="ECO:0000313" key="6">
    <source>
        <dbReference type="Proteomes" id="UP001314170"/>
    </source>
</evidence>
<organism evidence="5 6">
    <name type="scientific">Dovyalis caffra</name>
    <dbReference type="NCBI Taxonomy" id="77055"/>
    <lineage>
        <taxon>Eukaryota</taxon>
        <taxon>Viridiplantae</taxon>
        <taxon>Streptophyta</taxon>
        <taxon>Embryophyta</taxon>
        <taxon>Tracheophyta</taxon>
        <taxon>Spermatophyta</taxon>
        <taxon>Magnoliopsida</taxon>
        <taxon>eudicotyledons</taxon>
        <taxon>Gunneridae</taxon>
        <taxon>Pentapetalae</taxon>
        <taxon>rosids</taxon>
        <taxon>fabids</taxon>
        <taxon>Malpighiales</taxon>
        <taxon>Salicaceae</taxon>
        <taxon>Flacourtieae</taxon>
        <taxon>Dovyalis</taxon>
    </lineage>
</organism>
<dbReference type="PANTHER" id="PTHR33355:SF5">
    <property type="entry name" value="F12F1.23 PROTEIN"/>
    <property type="match status" value="1"/>
</dbReference>
<feature type="domain" description="Wall-associated receptor kinase galacturonan-binding" evidence="4">
    <location>
        <begin position="38"/>
        <end position="99"/>
    </location>
</feature>